<dbReference type="AlphaFoldDB" id="A0A699WR33"/>
<comment type="caution">
    <text evidence="1">The sequence shown here is derived from an EMBL/GenBank/DDBJ whole genome shotgun (WGS) entry which is preliminary data.</text>
</comment>
<protein>
    <submittedName>
        <fullName evidence="1">Uncharacterized protein</fullName>
    </submittedName>
</protein>
<organism evidence="1">
    <name type="scientific">Tanacetum cinerariifolium</name>
    <name type="common">Dalmatian daisy</name>
    <name type="synonym">Chrysanthemum cinerariifolium</name>
    <dbReference type="NCBI Taxonomy" id="118510"/>
    <lineage>
        <taxon>Eukaryota</taxon>
        <taxon>Viridiplantae</taxon>
        <taxon>Streptophyta</taxon>
        <taxon>Embryophyta</taxon>
        <taxon>Tracheophyta</taxon>
        <taxon>Spermatophyta</taxon>
        <taxon>Magnoliopsida</taxon>
        <taxon>eudicotyledons</taxon>
        <taxon>Gunneridae</taxon>
        <taxon>Pentapetalae</taxon>
        <taxon>asterids</taxon>
        <taxon>campanulids</taxon>
        <taxon>Asterales</taxon>
        <taxon>Asteraceae</taxon>
        <taxon>Asteroideae</taxon>
        <taxon>Anthemideae</taxon>
        <taxon>Anthemidinae</taxon>
        <taxon>Tanacetum</taxon>
    </lineage>
</organism>
<name>A0A699WR33_TANCI</name>
<accession>A0A699WR33</accession>
<feature type="non-terminal residue" evidence="1">
    <location>
        <position position="1"/>
    </location>
</feature>
<evidence type="ECO:0000313" key="1">
    <source>
        <dbReference type="EMBL" id="GFD50202.1"/>
    </source>
</evidence>
<feature type="non-terminal residue" evidence="1">
    <location>
        <position position="99"/>
    </location>
</feature>
<gene>
    <name evidence="1" type="ORF">Tci_922171</name>
</gene>
<reference evidence="1" key="1">
    <citation type="journal article" date="2019" name="Sci. Rep.">
        <title>Draft genome of Tanacetum cinerariifolium, the natural source of mosquito coil.</title>
        <authorList>
            <person name="Yamashiro T."/>
            <person name="Shiraishi A."/>
            <person name="Satake H."/>
            <person name="Nakayama K."/>
        </authorList>
    </citation>
    <scope>NUCLEOTIDE SEQUENCE</scope>
</reference>
<sequence>ERLDRSPELAERQEAFFRKFLVEAGVSEADCKHVAQITKSDKSRQTASSGAVAKDVAEEYTRDNSFTTRKILLGDSCEICDVGKDIEDRGTADGEGRGP</sequence>
<dbReference type="EMBL" id="BKCJ011754294">
    <property type="protein sequence ID" value="GFD50202.1"/>
    <property type="molecule type" value="Genomic_DNA"/>
</dbReference>
<proteinExistence type="predicted"/>